<feature type="compositionally biased region" description="Polar residues" evidence="1">
    <location>
        <begin position="203"/>
        <end position="213"/>
    </location>
</feature>
<dbReference type="OrthoDB" id="49620at2759"/>
<name>A0A9N8H907_9STRA</name>
<organism evidence="2 3">
    <name type="scientific">Seminavis robusta</name>
    <dbReference type="NCBI Taxonomy" id="568900"/>
    <lineage>
        <taxon>Eukaryota</taxon>
        <taxon>Sar</taxon>
        <taxon>Stramenopiles</taxon>
        <taxon>Ochrophyta</taxon>
        <taxon>Bacillariophyta</taxon>
        <taxon>Bacillariophyceae</taxon>
        <taxon>Bacillariophycidae</taxon>
        <taxon>Naviculales</taxon>
        <taxon>Naviculaceae</taxon>
        <taxon>Seminavis</taxon>
    </lineage>
</organism>
<evidence type="ECO:0000313" key="3">
    <source>
        <dbReference type="Proteomes" id="UP001153069"/>
    </source>
</evidence>
<dbReference type="AlphaFoldDB" id="A0A9N8H907"/>
<comment type="caution">
    <text evidence="2">The sequence shown here is derived from an EMBL/GenBank/DDBJ whole genome shotgun (WGS) entry which is preliminary data.</text>
</comment>
<feature type="compositionally biased region" description="Low complexity" evidence="1">
    <location>
        <begin position="296"/>
        <end position="305"/>
    </location>
</feature>
<feature type="compositionally biased region" description="Basic and acidic residues" evidence="1">
    <location>
        <begin position="471"/>
        <end position="481"/>
    </location>
</feature>
<feature type="region of interest" description="Disordered" evidence="1">
    <location>
        <begin position="157"/>
        <end position="227"/>
    </location>
</feature>
<reference evidence="2" key="1">
    <citation type="submission" date="2020-06" db="EMBL/GenBank/DDBJ databases">
        <authorList>
            <consortium name="Plant Systems Biology data submission"/>
        </authorList>
    </citation>
    <scope>NUCLEOTIDE SEQUENCE</scope>
    <source>
        <strain evidence="2">D6</strain>
    </source>
</reference>
<feature type="region of interest" description="Disordered" evidence="1">
    <location>
        <begin position="291"/>
        <end position="481"/>
    </location>
</feature>
<evidence type="ECO:0000256" key="1">
    <source>
        <dbReference type="SAM" id="MobiDB-lite"/>
    </source>
</evidence>
<feature type="compositionally biased region" description="Pro residues" evidence="1">
    <location>
        <begin position="174"/>
        <end position="194"/>
    </location>
</feature>
<proteinExistence type="predicted"/>
<feature type="compositionally biased region" description="Basic and acidic residues" evidence="1">
    <location>
        <begin position="421"/>
        <end position="435"/>
    </location>
</feature>
<gene>
    <name evidence="2" type="ORF">SEMRO_104_G052860.1</name>
</gene>
<sequence length="560" mass="60955">MPSHPVVSLYEPTAEEEAYAVYVYNKLFGSAPMDGLIHVEAKMGLRVLALSGVDGIILRTIWSVADPDNLRCLTYLSQFHVVLRLIALAQDGLLEKEINRAFTQQRNYTTPVTVFQKTLWMSSDYRDCPLPSFEGVEMPTKEFLAGLSARIKGIAMASSPAPAPAPTPLRNLPTPAPAPAPLPKDLPAPVPAPIPVQNRKSNDPTTTTSNVGPSTAGPRTVDAVAPDPIPNEIRVTKRSSSDDANDIESAIQQIEKLGVDNPNPNAKILSELDPDNLELLQEQAALQRAIMESNKATKPAPASKPAPKKPAHSSYPENDELSSVDAALQRAIYESTHAASPPRPTKNVAAIPKKDENDNWLRMASLQDSSSECDNGGDDDSDDEYRKKKAKKGDVAYAEYIASLNPSLSEPPQKPPPVKSSSDESRNSDEADRKPAAKPPPTKSMDFSSKTPKIDNRKPASQRSDNPPQKDTSKSGDRDEYPQAVQELVINGFTLEKAMQGYKMVGPNFDDIVLFLTSSMAVKEMVINGFNIHKVVEAVDMIGENEDDLLQFLMANEATL</sequence>
<dbReference type="Proteomes" id="UP001153069">
    <property type="component" value="Unassembled WGS sequence"/>
</dbReference>
<dbReference type="EMBL" id="CAICTM010000103">
    <property type="protein sequence ID" value="CAB9501283.1"/>
    <property type="molecule type" value="Genomic_DNA"/>
</dbReference>
<evidence type="ECO:0000313" key="2">
    <source>
        <dbReference type="EMBL" id="CAB9501283.1"/>
    </source>
</evidence>
<feature type="compositionally biased region" description="Polar residues" evidence="1">
    <location>
        <begin position="459"/>
        <end position="470"/>
    </location>
</feature>
<protein>
    <submittedName>
        <fullName evidence="2">Mpv17 / PMP22 family</fullName>
    </submittedName>
</protein>
<keyword evidence="3" id="KW-1185">Reference proteome</keyword>
<accession>A0A9N8H907</accession>